<name>A0A2H3CW09_ARMGA</name>
<evidence type="ECO:0000256" key="9">
    <source>
        <dbReference type="SAM" id="Phobius"/>
    </source>
</evidence>
<sequence>MISCTIFRGAHNDIRYPADRRRTVTLGEPEILIPLLFFPTFPHNPTPTTNMWIMPLRGKYMVWAITACCCQGFLLLGYDQGVMSGIIGADNQFGKDFNRPDATAQGTIVAIYDIGCAVGSLVVFFWGESVGRKRMIMSGATIMLIGTAILTSSTTRTQLFVGRIVTGFGNGFNSSSIPVYQSETCAGHMRGALVCLNSTITIVGLVIAYWLDYGMSFVAGPSQWRLPIGFQAVFALCLLLQAMVLPDSPRWLIAHGYKEEGARVIAMLEDCDSPDHPDVVRAQREIELSLEQESAGGPFRYKELLENGPIGNFRRICLCIGINVMQQFTGSNMINYLAPVVYQNTMGLSRNLSLILGGCTSITYMFASFIPLWTVDRYGRRPLLMISAAGLSTCFIIASALLSTGSRSAAYGATAMVFIFQIFLGIGFLPIPWLYPAEISTTRIRARGSAISSFFNWMCVFAVVEMTPPAIQNIDWRVFIIFAIFNACWVPIVYFFFPETRGLELEAIDHIFEKGGITGGVWSGRGRTVMGNPVAEAVKAEAEIDLKEDATKEEA</sequence>
<evidence type="ECO:0000313" key="12">
    <source>
        <dbReference type="Proteomes" id="UP000217790"/>
    </source>
</evidence>
<feature type="domain" description="Major facilitator superfamily (MFS) profile" evidence="10">
    <location>
        <begin position="65"/>
        <end position="501"/>
    </location>
</feature>
<dbReference type="GO" id="GO:0016020">
    <property type="term" value="C:membrane"/>
    <property type="evidence" value="ECO:0007669"/>
    <property type="project" value="UniProtKB-SubCell"/>
</dbReference>
<comment type="subcellular location">
    <subcellularLocation>
        <location evidence="1">Membrane</location>
        <topology evidence="1">Multi-pass membrane protein</topology>
    </subcellularLocation>
</comment>
<dbReference type="InterPro" id="IPR005829">
    <property type="entry name" value="Sugar_transporter_CS"/>
</dbReference>
<comment type="catalytic activity">
    <reaction evidence="7">
        <text>myo-inositol(out) + H(+)(out) = myo-inositol(in) + H(+)(in)</text>
        <dbReference type="Rhea" id="RHEA:60364"/>
        <dbReference type="ChEBI" id="CHEBI:15378"/>
        <dbReference type="ChEBI" id="CHEBI:17268"/>
    </reaction>
</comment>
<dbReference type="Proteomes" id="UP000217790">
    <property type="component" value="Unassembled WGS sequence"/>
</dbReference>
<evidence type="ECO:0000256" key="4">
    <source>
        <dbReference type="ARBA" id="ARBA00022692"/>
    </source>
</evidence>
<feature type="transmembrane region" description="Helical" evidence="9">
    <location>
        <begin position="107"/>
        <end position="127"/>
    </location>
</feature>
<evidence type="ECO:0000256" key="8">
    <source>
        <dbReference type="RuleBase" id="RU003346"/>
    </source>
</evidence>
<feature type="transmembrane region" description="Helical" evidence="9">
    <location>
        <begin position="476"/>
        <end position="497"/>
    </location>
</feature>
<dbReference type="InterPro" id="IPR020846">
    <property type="entry name" value="MFS_dom"/>
</dbReference>
<evidence type="ECO:0000256" key="5">
    <source>
        <dbReference type="ARBA" id="ARBA00022989"/>
    </source>
</evidence>
<dbReference type="GO" id="GO:0005351">
    <property type="term" value="F:carbohydrate:proton symporter activity"/>
    <property type="evidence" value="ECO:0007669"/>
    <property type="project" value="TreeGrafter"/>
</dbReference>
<dbReference type="PANTHER" id="PTHR48022">
    <property type="entry name" value="PLASTIDIC GLUCOSE TRANSPORTER 4"/>
    <property type="match status" value="1"/>
</dbReference>
<dbReference type="InterPro" id="IPR005828">
    <property type="entry name" value="MFS_sugar_transport-like"/>
</dbReference>
<accession>A0A2H3CW09</accession>
<feature type="transmembrane region" description="Helical" evidence="9">
    <location>
        <begin position="60"/>
        <end position="78"/>
    </location>
</feature>
<evidence type="ECO:0000256" key="2">
    <source>
        <dbReference type="ARBA" id="ARBA00010992"/>
    </source>
</evidence>
<evidence type="ECO:0000256" key="6">
    <source>
        <dbReference type="ARBA" id="ARBA00023136"/>
    </source>
</evidence>
<feature type="transmembrane region" description="Helical" evidence="9">
    <location>
        <begin position="409"/>
        <end position="434"/>
    </location>
</feature>
<organism evidence="11 12">
    <name type="scientific">Armillaria gallica</name>
    <name type="common">Bulbous honey fungus</name>
    <name type="synonym">Armillaria bulbosa</name>
    <dbReference type="NCBI Taxonomy" id="47427"/>
    <lineage>
        <taxon>Eukaryota</taxon>
        <taxon>Fungi</taxon>
        <taxon>Dikarya</taxon>
        <taxon>Basidiomycota</taxon>
        <taxon>Agaricomycotina</taxon>
        <taxon>Agaricomycetes</taxon>
        <taxon>Agaricomycetidae</taxon>
        <taxon>Agaricales</taxon>
        <taxon>Marasmiineae</taxon>
        <taxon>Physalacriaceae</taxon>
        <taxon>Armillaria</taxon>
    </lineage>
</organism>
<dbReference type="AlphaFoldDB" id="A0A2H3CW09"/>
<feature type="transmembrane region" description="Helical" evidence="9">
    <location>
        <begin position="382"/>
        <end position="403"/>
    </location>
</feature>
<evidence type="ECO:0000256" key="7">
    <source>
        <dbReference type="ARBA" id="ARBA00049119"/>
    </source>
</evidence>
<dbReference type="Gene3D" id="1.20.1250.20">
    <property type="entry name" value="MFS general substrate transporter like domains"/>
    <property type="match status" value="1"/>
</dbReference>
<keyword evidence="6 9" id="KW-0472">Membrane</keyword>
<dbReference type="OMA" id="WMDYGTS"/>
<evidence type="ECO:0000256" key="3">
    <source>
        <dbReference type="ARBA" id="ARBA00022448"/>
    </source>
</evidence>
<dbReference type="PRINTS" id="PR00171">
    <property type="entry name" value="SUGRTRNSPORT"/>
</dbReference>
<dbReference type="PROSITE" id="PS00217">
    <property type="entry name" value="SUGAR_TRANSPORT_2"/>
    <property type="match status" value="1"/>
</dbReference>
<feature type="transmembrane region" description="Helical" evidence="9">
    <location>
        <begin position="354"/>
        <end position="375"/>
    </location>
</feature>
<reference evidence="12" key="1">
    <citation type="journal article" date="2017" name="Nat. Ecol. Evol.">
        <title>Genome expansion and lineage-specific genetic innovations in the forest pathogenic fungi Armillaria.</title>
        <authorList>
            <person name="Sipos G."/>
            <person name="Prasanna A.N."/>
            <person name="Walter M.C."/>
            <person name="O'Connor E."/>
            <person name="Balint B."/>
            <person name="Krizsan K."/>
            <person name="Kiss B."/>
            <person name="Hess J."/>
            <person name="Varga T."/>
            <person name="Slot J."/>
            <person name="Riley R."/>
            <person name="Boka B."/>
            <person name="Rigling D."/>
            <person name="Barry K."/>
            <person name="Lee J."/>
            <person name="Mihaltcheva S."/>
            <person name="LaButti K."/>
            <person name="Lipzen A."/>
            <person name="Waldron R."/>
            <person name="Moloney N.M."/>
            <person name="Sperisen C."/>
            <person name="Kredics L."/>
            <person name="Vagvoelgyi C."/>
            <person name="Patrignani A."/>
            <person name="Fitzpatrick D."/>
            <person name="Nagy I."/>
            <person name="Doyle S."/>
            <person name="Anderson J.B."/>
            <person name="Grigoriev I.V."/>
            <person name="Gueldener U."/>
            <person name="Muensterkoetter M."/>
            <person name="Nagy L.G."/>
        </authorList>
    </citation>
    <scope>NUCLEOTIDE SEQUENCE [LARGE SCALE GENOMIC DNA]</scope>
    <source>
        <strain evidence="12">Ar21-2</strain>
    </source>
</reference>
<dbReference type="STRING" id="47427.A0A2H3CW09"/>
<feature type="transmembrane region" description="Helical" evidence="9">
    <location>
        <begin position="446"/>
        <end position="464"/>
    </location>
</feature>
<dbReference type="FunFam" id="1.20.1250.20:FF:000090">
    <property type="entry name" value="MFS sugar transporter, putative"/>
    <property type="match status" value="1"/>
</dbReference>
<dbReference type="EMBL" id="KZ293679">
    <property type="protein sequence ID" value="PBK87209.1"/>
    <property type="molecule type" value="Genomic_DNA"/>
</dbReference>
<evidence type="ECO:0000256" key="1">
    <source>
        <dbReference type="ARBA" id="ARBA00004141"/>
    </source>
</evidence>
<feature type="transmembrane region" description="Helical" evidence="9">
    <location>
        <begin position="316"/>
        <end position="334"/>
    </location>
</feature>
<dbReference type="PANTHER" id="PTHR48022:SF28">
    <property type="entry name" value="MAJOR FACILITATOR SUPERFAMILY (MFS) PROFILE DOMAIN-CONTAINING PROTEIN-RELATED"/>
    <property type="match status" value="1"/>
</dbReference>
<dbReference type="PROSITE" id="PS50850">
    <property type="entry name" value="MFS"/>
    <property type="match status" value="1"/>
</dbReference>
<evidence type="ECO:0000259" key="10">
    <source>
        <dbReference type="PROSITE" id="PS50850"/>
    </source>
</evidence>
<dbReference type="InterPro" id="IPR036259">
    <property type="entry name" value="MFS_trans_sf"/>
</dbReference>
<keyword evidence="3 8" id="KW-0813">Transport</keyword>
<dbReference type="InParanoid" id="A0A2H3CW09"/>
<dbReference type="Pfam" id="PF00083">
    <property type="entry name" value="Sugar_tr"/>
    <property type="match status" value="1"/>
</dbReference>
<dbReference type="InterPro" id="IPR003663">
    <property type="entry name" value="Sugar/inositol_transpt"/>
</dbReference>
<feature type="transmembrane region" description="Helical" evidence="9">
    <location>
        <begin position="191"/>
        <end position="211"/>
    </location>
</feature>
<evidence type="ECO:0000313" key="11">
    <source>
        <dbReference type="EMBL" id="PBK87209.1"/>
    </source>
</evidence>
<dbReference type="NCBIfam" id="TIGR00879">
    <property type="entry name" value="SP"/>
    <property type="match status" value="1"/>
</dbReference>
<comment type="similarity">
    <text evidence="2 8">Belongs to the major facilitator superfamily. Sugar transporter (TC 2.A.1.1) family.</text>
</comment>
<proteinExistence type="inferred from homology"/>
<protein>
    <submittedName>
        <fullName evidence="11">General substrate transporter</fullName>
    </submittedName>
</protein>
<dbReference type="InterPro" id="IPR050360">
    <property type="entry name" value="MFS_Sugar_Transporters"/>
</dbReference>
<keyword evidence="12" id="KW-1185">Reference proteome</keyword>
<keyword evidence="4 9" id="KW-0812">Transmembrane</keyword>
<dbReference type="SUPFAM" id="SSF103473">
    <property type="entry name" value="MFS general substrate transporter"/>
    <property type="match status" value="1"/>
</dbReference>
<gene>
    <name evidence="11" type="ORF">ARMGADRAFT_1055108</name>
</gene>
<dbReference type="OrthoDB" id="2544694at2759"/>
<feature type="transmembrane region" description="Helical" evidence="9">
    <location>
        <begin position="223"/>
        <end position="245"/>
    </location>
</feature>
<keyword evidence="5 9" id="KW-1133">Transmembrane helix</keyword>